<dbReference type="Gene3D" id="3.30.560.10">
    <property type="entry name" value="Glucose Oxidase, domain 3"/>
    <property type="match status" value="1"/>
</dbReference>
<dbReference type="Pfam" id="PF00732">
    <property type="entry name" value="GMC_oxred_N"/>
    <property type="match status" value="1"/>
</dbReference>
<dbReference type="PIRSF" id="PIRSF000137">
    <property type="entry name" value="Alcohol_oxidase"/>
    <property type="match status" value="1"/>
</dbReference>
<organism evidence="7 8">
    <name type="scientific">Corynebacterium glyciniphilum AJ 3170</name>
    <dbReference type="NCBI Taxonomy" id="1404245"/>
    <lineage>
        <taxon>Bacteria</taxon>
        <taxon>Bacillati</taxon>
        <taxon>Actinomycetota</taxon>
        <taxon>Actinomycetes</taxon>
        <taxon>Mycobacteriales</taxon>
        <taxon>Corynebacteriaceae</taxon>
        <taxon>Corynebacterium</taxon>
    </lineage>
</organism>
<evidence type="ECO:0000256" key="5">
    <source>
        <dbReference type="PIRSR" id="PIRSR000137-2"/>
    </source>
</evidence>
<accession>X5EB17</accession>
<keyword evidence="8" id="KW-1185">Reference proteome</keyword>
<evidence type="ECO:0000256" key="1">
    <source>
        <dbReference type="ARBA" id="ARBA00001974"/>
    </source>
</evidence>
<keyword evidence="3" id="KW-0285">Flavoprotein</keyword>
<name>X5EB17_9CORY</name>
<dbReference type="STRING" id="1404245.CGLY_10800"/>
<proteinExistence type="inferred from homology"/>
<dbReference type="SUPFAM" id="SSF54373">
    <property type="entry name" value="FAD-linked reductases, C-terminal domain"/>
    <property type="match status" value="1"/>
</dbReference>
<evidence type="ECO:0000313" key="8">
    <source>
        <dbReference type="Proteomes" id="UP000023703"/>
    </source>
</evidence>
<dbReference type="HOGENOM" id="CLU_002865_7_2_11"/>
<evidence type="ECO:0000256" key="2">
    <source>
        <dbReference type="ARBA" id="ARBA00010790"/>
    </source>
</evidence>
<evidence type="ECO:0000313" key="7">
    <source>
        <dbReference type="EMBL" id="AHW64605.1"/>
    </source>
</evidence>
<evidence type="ECO:0000256" key="4">
    <source>
        <dbReference type="ARBA" id="ARBA00022827"/>
    </source>
</evidence>
<dbReference type="AlphaFoldDB" id="X5EB17"/>
<dbReference type="InterPro" id="IPR012132">
    <property type="entry name" value="GMC_OxRdtase"/>
</dbReference>
<feature type="domain" description="Glucose-methanol-choline oxidoreductase N-terminal" evidence="6">
    <location>
        <begin position="250"/>
        <end position="264"/>
    </location>
</feature>
<reference evidence="7 8" key="1">
    <citation type="journal article" date="2015" name="Int. J. Syst. Evol. Microbiol.">
        <title>Revisiting Corynebacterium glyciniphilum (ex Kubota et al., 1972) sp. nov., nom. rev., isolated from putrefied banana.</title>
        <authorList>
            <person name="Al-Dilaimi A."/>
            <person name="Bednarz H."/>
            <person name="Lomker A."/>
            <person name="Niehaus K."/>
            <person name="Kalinowski J."/>
            <person name="Ruckert C."/>
        </authorList>
    </citation>
    <scope>NUCLEOTIDE SEQUENCE [LARGE SCALE GENOMIC DNA]</scope>
    <source>
        <strain evidence="7">AJ 3170</strain>
    </source>
</reference>
<dbReference type="InterPro" id="IPR007867">
    <property type="entry name" value="GMC_OxRtase_C"/>
</dbReference>
<dbReference type="eggNOG" id="COG2303">
    <property type="taxonomic scope" value="Bacteria"/>
</dbReference>
<gene>
    <name evidence="7" type="primary">betA</name>
    <name evidence="7" type="ORF">CGLY_10800</name>
</gene>
<dbReference type="OrthoDB" id="9785276at2"/>
<sequence length="519" mass="55721">MDRTGYIIVGAGSAGSVIARRLIDAGKPVTLVEAGGYDENPLIADVWSSVGLWHGPEDWDFQTVPQEHCDGRRIHLPRGKVTGGSHALNGTIWCRGAEADYDTWSYLGCAGWSWADVLPIFQKIEKFDKAGSDLRGRDGLLDVAQEYDVNPIQESILHAGTEIGLPLDEDYNDGAPEGISRMQLNVRDGKRFNTWHAYLEPVLGHENLTVITGAEVERLITEDGTVTGIEYLREGRSETLYGVETILAAGALGSPAILLRSGIGPSGELTSVGVAPLLDLPGVGRNLQDHLLVPVVFTTSTPVPASTTGVAETHHFWRSRPDIAVPDTQPIHFSIPMYLDDMAGPENGFSLVAGLIRPHARGSVRLSGPGLTDELLIDLSALDNDVDVSALIASVRQCRLMGRTDALAAWGAHEIYPGESVPDEDSALERYVRSHVSTYHHQVGTCRMGVDRASVVDPRSLSVHGLGGLRVADASVMPLVTTGNTNAAAILIGERAAEFIIRDSTTSAEHTSTMIGEPL</sequence>
<dbReference type="GO" id="GO:0008812">
    <property type="term" value="F:choline dehydrogenase activity"/>
    <property type="evidence" value="ECO:0007669"/>
    <property type="project" value="UniProtKB-EC"/>
</dbReference>
<dbReference type="GO" id="GO:0050660">
    <property type="term" value="F:flavin adenine dinucleotide binding"/>
    <property type="evidence" value="ECO:0007669"/>
    <property type="project" value="InterPro"/>
</dbReference>
<dbReference type="PROSITE" id="PS00624">
    <property type="entry name" value="GMC_OXRED_2"/>
    <property type="match status" value="1"/>
</dbReference>
<comment type="cofactor">
    <cofactor evidence="1 5">
        <name>FAD</name>
        <dbReference type="ChEBI" id="CHEBI:57692"/>
    </cofactor>
</comment>
<evidence type="ECO:0000256" key="3">
    <source>
        <dbReference type="ARBA" id="ARBA00022630"/>
    </source>
</evidence>
<feature type="binding site" evidence="5">
    <location>
        <position position="439"/>
    </location>
    <ligand>
        <name>substrate</name>
    </ligand>
</feature>
<dbReference type="EC" id="1.1.99.1" evidence="7"/>
<dbReference type="KEGG" id="cgy:CGLY_10800"/>
<keyword evidence="4 5" id="KW-0274">FAD</keyword>
<keyword evidence="7" id="KW-0560">Oxidoreductase</keyword>
<dbReference type="RefSeq" id="WP_052540052.1">
    <property type="nucleotide sequence ID" value="NZ_CP006842.1"/>
</dbReference>
<evidence type="ECO:0000259" key="6">
    <source>
        <dbReference type="PROSITE" id="PS00624"/>
    </source>
</evidence>
<dbReference type="PANTHER" id="PTHR11552:SF147">
    <property type="entry name" value="CHOLINE DEHYDROGENASE, MITOCHONDRIAL"/>
    <property type="match status" value="1"/>
</dbReference>
<dbReference type="InterPro" id="IPR000172">
    <property type="entry name" value="GMC_OxRdtase_N"/>
</dbReference>
<feature type="binding site" evidence="5">
    <location>
        <position position="216"/>
    </location>
    <ligand>
        <name>FAD</name>
        <dbReference type="ChEBI" id="CHEBI:57692"/>
    </ligand>
</feature>
<dbReference type="SUPFAM" id="SSF51905">
    <property type="entry name" value="FAD/NAD(P)-binding domain"/>
    <property type="match status" value="1"/>
</dbReference>
<comment type="similarity">
    <text evidence="2">Belongs to the GMC oxidoreductase family.</text>
</comment>
<dbReference type="InterPro" id="IPR036188">
    <property type="entry name" value="FAD/NAD-bd_sf"/>
</dbReference>
<dbReference type="PANTHER" id="PTHR11552">
    <property type="entry name" value="GLUCOSE-METHANOL-CHOLINE GMC OXIDOREDUCTASE"/>
    <property type="match status" value="1"/>
</dbReference>
<dbReference type="EMBL" id="CP006842">
    <property type="protein sequence ID" value="AHW64605.1"/>
    <property type="molecule type" value="Genomic_DNA"/>
</dbReference>
<protein>
    <submittedName>
        <fullName evidence="7">Putative choline oxidase</fullName>
        <ecNumber evidence="7">1.1.99.1</ecNumber>
    </submittedName>
</protein>
<feature type="binding site" evidence="5">
    <location>
        <position position="81"/>
    </location>
    <ligand>
        <name>FAD</name>
        <dbReference type="ChEBI" id="CHEBI:57692"/>
    </ligand>
</feature>
<dbReference type="Proteomes" id="UP000023703">
    <property type="component" value="Chromosome"/>
</dbReference>
<dbReference type="Pfam" id="PF05199">
    <property type="entry name" value="GMC_oxred_C"/>
    <property type="match status" value="1"/>
</dbReference>
<dbReference type="Gene3D" id="3.50.50.60">
    <property type="entry name" value="FAD/NAD(P)-binding domain"/>
    <property type="match status" value="1"/>
</dbReference>